<dbReference type="InterPro" id="IPR008309">
    <property type="entry name" value="YdbL"/>
</dbReference>
<proteinExistence type="predicted"/>
<dbReference type="AlphaFoldDB" id="A0A2C6DI91"/>
<dbReference type="Pfam" id="PF07027">
    <property type="entry name" value="DUF1318"/>
    <property type="match status" value="1"/>
</dbReference>
<dbReference type="Proteomes" id="UP000373449">
    <property type="component" value="Unassembled WGS sequence"/>
</dbReference>
<reference evidence="4" key="2">
    <citation type="submission" date="2017-09" db="EMBL/GenBank/DDBJ databases">
        <title>FDA dAtabase for Regulatory Grade micrObial Sequences (FDA-ARGOS): Supporting development and validation of Infectious Disease Dx tests.</title>
        <authorList>
            <person name="Minogue T."/>
            <person name="Wolcott M."/>
            <person name="Wasieloski L."/>
            <person name="Aguilar W."/>
            <person name="Moore D."/>
            <person name="Tallon L."/>
            <person name="Sadzewicz L."/>
            <person name="Ott S."/>
            <person name="Zhao X."/>
            <person name="Nagaraj S."/>
            <person name="Vavikolanu K."/>
            <person name="Aluvathingal J."/>
            <person name="Nadendla S."/>
            <person name="Sichtig H."/>
        </authorList>
    </citation>
    <scope>NUCLEOTIDE SEQUENCE [LARGE SCALE GENOMIC DNA]</scope>
    <source>
        <strain evidence="4">FDAARGOS_387</strain>
    </source>
</reference>
<sequence length="111" mass="12074">MKIIKICLAATLLLCSSMTSALTLHEAKQQGLVGETLSGYIAPVTQTPEAIALTEKINQARKDKYKEVAAQNNVSVSDIASMTGKKLIRRAELGEYVRGINGQWLKKEGVK</sequence>
<dbReference type="EMBL" id="CAADJA010000002">
    <property type="protein sequence ID" value="VFS50901.1"/>
    <property type="molecule type" value="Genomic_DNA"/>
</dbReference>
<reference evidence="2" key="1">
    <citation type="submission" date="2017-09" db="EMBL/GenBank/DDBJ databases">
        <title>FDA dAtabase for Regulatory Grade micrObial Sequences (FDA-ARGOS): Supporting development and validation of Infectious Disease Dx tests.</title>
        <authorList>
            <person name="Minogue T."/>
            <person name="Wolcott M."/>
            <person name="Wasieloski L."/>
            <person name="Aguilar W."/>
            <person name="Moore D."/>
            <person name="Tallon L.J."/>
            <person name="Sadzewicz L."/>
            <person name="Ott S."/>
            <person name="Zhao X."/>
            <person name="Nagaraj S."/>
            <person name="Vavikolanu K."/>
            <person name="Aluvathingal J."/>
            <person name="Nadendla S."/>
            <person name="Sichtig H."/>
        </authorList>
    </citation>
    <scope>NUCLEOTIDE SEQUENCE</scope>
    <source>
        <strain evidence="2">FDAARGOS_387</strain>
    </source>
</reference>
<evidence type="ECO:0000313" key="3">
    <source>
        <dbReference type="EMBL" id="VFS50901.1"/>
    </source>
</evidence>
<name>A0A2C6DI91_9GAMM</name>
<dbReference type="EMBL" id="PDDX01000001">
    <property type="protein sequence ID" value="PHI30926.1"/>
    <property type="molecule type" value="Genomic_DNA"/>
</dbReference>
<dbReference type="STRING" id="1111728.GCA_000427805_02826"/>
<keyword evidence="1" id="KW-0732">Signal</keyword>
<evidence type="ECO:0000313" key="2">
    <source>
        <dbReference type="EMBL" id="PHI30926.1"/>
    </source>
</evidence>
<protein>
    <submittedName>
        <fullName evidence="2">DUF1318 domain-containing protein</fullName>
    </submittedName>
</protein>
<evidence type="ECO:0000313" key="4">
    <source>
        <dbReference type="Proteomes" id="UP000224974"/>
    </source>
</evidence>
<keyword evidence="4" id="KW-1185">Reference proteome</keyword>
<accession>A0A2C6DI91</accession>
<feature type="chain" id="PRO_5036315797" evidence="1">
    <location>
        <begin position="22"/>
        <end position="111"/>
    </location>
</feature>
<dbReference type="Proteomes" id="UP000224974">
    <property type="component" value="Unassembled WGS sequence"/>
</dbReference>
<dbReference type="PIRSF" id="PIRSF025560">
    <property type="entry name" value="UCP025560"/>
    <property type="match status" value="1"/>
</dbReference>
<gene>
    <name evidence="2" type="ORF">CRN84_17075</name>
    <name evidence="3" type="ORF">NCTC12282_04743</name>
</gene>
<evidence type="ECO:0000256" key="1">
    <source>
        <dbReference type="SAM" id="SignalP"/>
    </source>
</evidence>
<dbReference type="OrthoDB" id="9798130at2"/>
<feature type="signal peptide" evidence="1">
    <location>
        <begin position="1"/>
        <end position="21"/>
    </location>
</feature>
<reference evidence="3 5" key="3">
    <citation type="submission" date="2019-03" db="EMBL/GenBank/DDBJ databases">
        <authorList>
            <consortium name="Pathogen Informatics"/>
        </authorList>
    </citation>
    <scope>NUCLEOTIDE SEQUENCE [LARGE SCALE GENOMIC DNA]</scope>
    <source>
        <strain evidence="3 5">NCTC12282</strain>
    </source>
</reference>
<organism evidence="2 4">
    <name type="scientific">Budvicia aquatica</name>
    <dbReference type="NCBI Taxonomy" id="82979"/>
    <lineage>
        <taxon>Bacteria</taxon>
        <taxon>Pseudomonadati</taxon>
        <taxon>Pseudomonadota</taxon>
        <taxon>Gammaproteobacteria</taxon>
        <taxon>Enterobacterales</taxon>
        <taxon>Budviciaceae</taxon>
        <taxon>Budvicia</taxon>
    </lineage>
</organism>
<evidence type="ECO:0000313" key="5">
    <source>
        <dbReference type="Proteomes" id="UP000373449"/>
    </source>
</evidence>
<dbReference type="RefSeq" id="WP_029095235.1">
    <property type="nucleotide sequence ID" value="NZ_CAADJA010000002.1"/>
</dbReference>